<feature type="domain" description="HYR" evidence="3">
    <location>
        <begin position="1418"/>
        <end position="1497"/>
    </location>
</feature>
<keyword evidence="1" id="KW-0677">Repeat</keyword>
<evidence type="ECO:0000313" key="5">
    <source>
        <dbReference type="Proteomes" id="UP000541352"/>
    </source>
</evidence>
<name>A0A7W5ZR77_9BACT</name>
<evidence type="ECO:0000256" key="2">
    <source>
        <dbReference type="SAM" id="MobiDB-lite"/>
    </source>
</evidence>
<dbReference type="Gene3D" id="2.120.10.30">
    <property type="entry name" value="TolB, C-terminal domain"/>
    <property type="match status" value="1"/>
</dbReference>
<organism evidence="4 5">
    <name type="scientific">Runella defluvii</name>
    <dbReference type="NCBI Taxonomy" id="370973"/>
    <lineage>
        <taxon>Bacteria</taxon>
        <taxon>Pseudomonadati</taxon>
        <taxon>Bacteroidota</taxon>
        <taxon>Cytophagia</taxon>
        <taxon>Cytophagales</taxon>
        <taxon>Spirosomataceae</taxon>
        <taxon>Runella</taxon>
    </lineage>
</organism>
<evidence type="ECO:0000256" key="1">
    <source>
        <dbReference type="ARBA" id="ARBA00022737"/>
    </source>
</evidence>
<dbReference type="InterPro" id="IPR003410">
    <property type="entry name" value="HYR_dom"/>
</dbReference>
<accession>A0A7W5ZR77</accession>
<dbReference type="PROSITE" id="PS50825">
    <property type="entry name" value="HYR"/>
    <property type="match status" value="5"/>
</dbReference>
<dbReference type="InterPro" id="IPR005046">
    <property type="entry name" value="DUF285"/>
</dbReference>
<dbReference type="RefSeq" id="WP_183980331.1">
    <property type="nucleotide sequence ID" value="NZ_JACIBY010000027.1"/>
</dbReference>
<feature type="domain" description="HYR" evidence="3">
    <location>
        <begin position="1664"/>
        <end position="1740"/>
    </location>
</feature>
<protein>
    <recommendedName>
        <fullName evidence="3">HYR domain-containing protein</fullName>
    </recommendedName>
</protein>
<dbReference type="Pfam" id="PF02494">
    <property type="entry name" value="HYR"/>
    <property type="match status" value="5"/>
</dbReference>
<dbReference type="PANTHER" id="PTHR24273">
    <property type="entry name" value="FI04643P-RELATED"/>
    <property type="match status" value="1"/>
</dbReference>
<feature type="domain" description="HYR" evidence="3">
    <location>
        <begin position="1334"/>
        <end position="1417"/>
    </location>
</feature>
<dbReference type="Gene3D" id="2.60.40.2700">
    <property type="match status" value="1"/>
</dbReference>
<dbReference type="InterPro" id="IPR011042">
    <property type="entry name" value="6-blade_b-propeller_TolB-like"/>
</dbReference>
<dbReference type="Pfam" id="PF18962">
    <property type="entry name" value="Por_Secre_tail"/>
    <property type="match status" value="1"/>
</dbReference>
<gene>
    <name evidence="4" type="ORF">FHS57_006183</name>
</gene>
<dbReference type="NCBIfam" id="TIGR04183">
    <property type="entry name" value="Por_Secre_tail"/>
    <property type="match status" value="1"/>
</dbReference>
<dbReference type="EMBL" id="JACIBY010000027">
    <property type="protein sequence ID" value="MBB3842152.1"/>
    <property type="molecule type" value="Genomic_DNA"/>
</dbReference>
<dbReference type="SUPFAM" id="SSF101898">
    <property type="entry name" value="NHL repeat"/>
    <property type="match status" value="1"/>
</dbReference>
<dbReference type="Gene3D" id="2.60.40.10">
    <property type="entry name" value="Immunoglobulins"/>
    <property type="match status" value="1"/>
</dbReference>
<keyword evidence="5" id="KW-1185">Reference proteome</keyword>
<feature type="domain" description="HYR" evidence="3">
    <location>
        <begin position="1498"/>
        <end position="1581"/>
    </location>
</feature>
<evidence type="ECO:0000313" key="4">
    <source>
        <dbReference type="EMBL" id="MBB3842152.1"/>
    </source>
</evidence>
<reference evidence="4 5" key="1">
    <citation type="submission" date="2020-08" db="EMBL/GenBank/DDBJ databases">
        <title>Genomic Encyclopedia of Type Strains, Phase IV (KMG-IV): sequencing the most valuable type-strain genomes for metagenomic binning, comparative biology and taxonomic classification.</title>
        <authorList>
            <person name="Goeker M."/>
        </authorList>
    </citation>
    <scope>NUCLEOTIDE SEQUENCE [LARGE SCALE GENOMIC DNA]</scope>
    <source>
        <strain evidence="4 5">DSM 17976</strain>
    </source>
</reference>
<sequence length="2397" mass="250316">MKLHLLISLVKDFKISFFSAFCCCWDWVNHFGNNLALELQQLIRNSKTNRLKITKQIPATNWLRLLPFLIALWHLPNALSAQCTTGLGNGDDASIGLFGHPWIQSFQVSCTGKLTTIVLKPTSAGGSAIDVINADSKINTSLRLLNSSNTVIANATIGGSPHTATWGPGNTYTFDFSAANITLNANTTYKWELFNVNLTNNQPIDIAYLAFTNTSTYALGNATIDGANYPNGNIHNWDVNVVAACTNPTIITHPANATATVGGTANFSVAATGANLSYQWQYAPIGSGTFTDIATATNATYTAPAAKVGQHRAKVLSDGGCEVFSNAATLSSPGHFVVQYTLPAGQNSLFFKALTNGVVNYTYTTSAGNSGSGSFSQATPLGLPAFANGALTLPLNNTSVLNEVVTLAIEGTNLKQFQTVGASSIYFTDVLQWSTTAWTSVDNMFYNSSKLTTISATDKPDLSIASSMRSMFRNCSTLVSVPNMNSWNTSNIQIMDSVFVGCKFFNQSLSAWNLSNVTSTIGMFAQAAKFNNGGDPGINDWDVSKLTNASFMFAQDSTFNQPVGKWNMGNVTGLRAMFFAATNFNQDISNWDVRKGINFQQIVGNTSSFNQNLGKWNLKSATNLSSMLSGSGMDCKNYSATLVGWANNPELATGRTFQAAGKQYGTDAVAARTLLTTPTNSGGKGWSITDGGISNTACIPKPVFSAIPNQATCDGQNISNIAIELSGEIDGLTLAATSSNAGITPMFTFGGSGASRTLTIATAAGQIGASTITVKATNSLGGSSEQTFLLELGNKVVQEGTSTTFATGLNNPVDIDYNANANVLFVSERTQGKIIKIDAQGNKSDFATGLNTPEGISYNGGSNILYVAENQALRVSAINSIGERVDFRTNLEATPTRLGGAFPLYLSLSTGSFFRILPTPNLQISSSIFVVDDMVITGNGDALVTRGGSGITNRITSSGSISVFNNTISYPTGIATSPINGKIYITSDYEGQIKQIDPDGSNMVTYKSGIAPIALTFDSEGNLYGIIRLFSPNGSYIVKIAPPTISYESCNAKPVFNPTTVGAVTACQRSTDGSLTPISLSVSDPDGTIQTTTVTSSNPSLVAATNTGSATAVQIALTQKANQSGSATITVESTDNKNGKSTLSFTVTVKPNPVATATPSTQNVCSGGAITAINLTSSLTGTSYSWTRDNTMSVTGIAANGSGNISGSLTNTTTAPVTVTFTITPTADGCQGAPTTATVVVNPTPNVVATPSSQTSCQGAAITAITFSSNVSGATYSWIRDNTANATGIAASGTGSISGSLTNTTNSPLTVTFTITPTANNCQGTSTTATVTIGDAEPPTITCPANISVNSTSGLCGAVVTYTAPVGLDNCSGATTTQTAGLASGATFPVGVTTNTFKVMAANGQTATCSFTVTVVDAEPPTITCPANISVNSTQGLCGAVVTYTAPVGLDNCSGVTTTQTAGLASGATFPVGVTTNTFQVMAANGQTATCSFTVTVVDAEPPTITCPANISVNSTSGLCGAVVTYTTPVGLDNCSGVTTTQTAGLASGATFPVGVTTNTFQVMAANGQTATCSFTVTVVDVEPPTITCPANISVNNTQGLCGAVVTYTAPVGLDNCSGVTTTQTTGLASGATFPVGVTTNTFKVMAANGQTATCSFTVTVVDAEPPTITCPANVVVCEGATVTFVPPVGTDNCSGAVTTQTAGFPSGTVFPVGITTNTFKVTAANGQTTTCSFTVTVQSKPTITLSTLQQTLNEGNSQTFCDTDANPVNGLQFNGTGSCVVGNPVWRVQVGSGAWSNWSATAPVSQSSNNQLHRYQAACDATCPVTYTSPIELTINYRASMPQNVSLLADGVSVNAGESKEVCNIEGNSITFNATCSAGEMLLYSVDGGEYSSIVPTQLVDNQYHNYRVRCRKSDGTLSCVETESGVMRLRITSSLAAPVVSLNVTSGCGSPVAFSGTTNCGTMTTIWYNALTNTALPTLSNQTPTETTSYYARCQASGGCMSEKSNVVTYTVVPVNTAPIITASQEIVCTGTTVTITANCPAGSTTSWNTGITTPSFEVAFSNVIKQTYWAKCIFAGGCQSSESVRKDIYWNAFVVMLINIGESKSAIKTNDRSAWTSQFITRDGGPELDQSTQVNPTLFYVENANKMAPRYWTIHADACGLGTNGSLTFDMQAVPEMGVIRSFNTHENNAPYFMYANREGWTELYAQNHPAYGFYQDNGAGGNVYDSGLPKGLYKLSIRYWDQKGWGSIYPSTRKPQGNVLAYQEYWFRIQSKDGVGVGAARTAESEEAKSKGQGANGEGSDNGKQLTDNGLFATVLPNPVTNILRLKVQDSKGQVVQAALTDATGREVLQRKFVPETNTHQEEFGVADLQNGVYFLKVNSGNQQVTLKVVKLN</sequence>
<comment type="caution">
    <text evidence="4">The sequence shown here is derived from an EMBL/GenBank/DDBJ whole genome shotgun (WGS) entry which is preliminary data.</text>
</comment>
<dbReference type="InterPro" id="IPR045828">
    <property type="entry name" value="PKD_Bacteroidetes"/>
</dbReference>
<feature type="domain" description="HYR" evidence="3">
    <location>
        <begin position="1582"/>
        <end position="1663"/>
    </location>
</feature>
<feature type="region of interest" description="Disordered" evidence="2">
    <location>
        <begin position="2282"/>
        <end position="2310"/>
    </location>
</feature>
<proteinExistence type="predicted"/>
<dbReference type="PANTHER" id="PTHR24273:SF32">
    <property type="entry name" value="HYALIN"/>
    <property type="match status" value="1"/>
</dbReference>
<dbReference type="Pfam" id="PF19406">
    <property type="entry name" value="PKD_5"/>
    <property type="match status" value="2"/>
</dbReference>
<dbReference type="Pfam" id="PF03382">
    <property type="entry name" value="DUF285"/>
    <property type="match status" value="2"/>
</dbReference>
<dbReference type="Proteomes" id="UP000541352">
    <property type="component" value="Unassembled WGS sequence"/>
</dbReference>
<dbReference type="InterPro" id="IPR026444">
    <property type="entry name" value="Secre_tail"/>
</dbReference>
<evidence type="ECO:0000259" key="3">
    <source>
        <dbReference type="PROSITE" id="PS50825"/>
    </source>
</evidence>
<dbReference type="InterPro" id="IPR013783">
    <property type="entry name" value="Ig-like_fold"/>
</dbReference>